<dbReference type="SUPFAM" id="SSF51126">
    <property type="entry name" value="Pectin lyase-like"/>
    <property type="match status" value="3"/>
</dbReference>
<gene>
    <name evidence="3" type="ORF">CfE428DRAFT_5457</name>
</gene>
<dbReference type="Gene3D" id="2.60.120.380">
    <property type="match status" value="1"/>
</dbReference>
<dbReference type="InterPro" id="IPR012332">
    <property type="entry name" value="Autotransporter_pectin_lyase_C"/>
</dbReference>
<dbReference type="InterPro" id="IPR037524">
    <property type="entry name" value="PA14/GLEYA"/>
</dbReference>
<dbReference type="PROSITE" id="PS51820">
    <property type="entry name" value="PA14"/>
    <property type="match status" value="3"/>
</dbReference>
<name>B4D967_9BACT</name>
<sequence length="1497" mass="149849">MMTLRNTIFSTTATTRHSVRRGHRVLAGSIAALVASLALTSGLPRAAAAPPATFWLGETDGTWTGNNWATNSAGTVTISIPTAADDVTFSATGAANQGVTTLGQNFTIHSLTIADPTPVVINSGIGGPYTLTVAGNAGTGITASTGTNLTVNANLTLGGASDTIATNGTATVTITGTLSGSNGLVKNGAGTLNLAGNNAYTGATTVNAGVLQLSSVSPLPGAVNLAGSTAQLVLPGSQPGGLLGQYYNTPPLSNNGNGGDLSFGSLAALETHLGTLTPSLTANSSLAGTNFDFSTTGSLFPAPYNSNANNLEVEWSGQFLAQTAGSYTFGTASDDGSMLFIDGNTIVNNNFFQGVTERSGSVTLTQGLHDITIAFYQGGGGYGLQAFYTVPGAPSQTPLPNSLLFAPHSNVSIGSLSGVAGSQVVLNGATLNVQEDVDTIFAGTIVDGSATGGGLLKAGPGTLTLTGTNTYTGLTTIIAGTLQLGNGGNTGSILGDVADNAALVFNRSDDFAFAGNITGSGTVTKLNANTLTITGNFANTGGTTIAGTLQVGNGGTSGGLGGTVTNNGAIVFDRSDDNTVSANIGGTGTVTKLGANTLTLSGNNTYTGVTTVQDGTVQLAPSSPAGTASLSGPVNLASATARLSLSSGSGLLGSYYDVPNTPSDSNFTSLAALQSHFGSMTPTVVASSSLAGANFDFGTSVGQNFPAPYNSGTAANFEAEYIGKFDALTAGTYGFEIASDDASALYIDGQLVESYLGIHAFGGSFNNVTLTAGEHDILIAYYQASFGYGLQGYYIAPGGGFTLLPNSLLSFQTQNSIGALTGVAGSQVVLNGQQLTVHEDVDSTFAGAIVDGNQTGGIFIKDGVATLTLTGASTFTGSTTVAAGTLQIGDGVAAGASLGSSAVTTNSGATLVLNLLNGETFGNAVTNNGHVVATATSAINNYTLSGAMSGTGDFTKDGDNIVTLTGANTFTGGTTINAGKLQIGDGGTSGSLTGNVVNNSALFFNRSDDNTFSGNISGAGIVTKLGANVLTFSGNNTYTGTTTIQAGTLLLQANGANTTQNLSGAVKLTGSTATLALGSLSGLTGQYYNASPNPNDFTSLAALQSHLSTLTPVLTANSNLAGANFDFGTNGSGFPAPYNSGAINLEVEWTGVFNAQTAGTYSFFTASDDGSMLFIDGNVVVNNNNFQGVTEQNGTVDLTAGYHDIVIAFYQGGGGYGLNASYTPPGGSKTLLPNSAFQLITNATIGSLSGVVGSQIVLNGGQLTVNQTSSDLFAGVISDGSIAGGQLVKTGTAALTLSGANTYTGGTTVNAGGLIATNTSGSATGTGAVIVNSGAALGGNGIISGPVMLKSGGFVVPGIVTPGTPGSTLHGASLTWDGGGTVALQFGGAAVDQLALTGALTKGAPGAYNLELINTGILLQQAYTLATFASTDFLASDFTLTLPARLQRGAHRDGHEFEHWPGLRRRRVHDPKCRSRRDTLFRGLHCNWFDDYRRSRG</sequence>
<dbReference type="eggNOG" id="COG4625">
    <property type="taxonomic scope" value="Bacteria"/>
</dbReference>
<dbReference type="eggNOG" id="COG3210">
    <property type="taxonomic scope" value="Bacteria"/>
</dbReference>
<evidence type="ECO:0000259" key="2">
    <source>
        <dbReference type="PROSITE" id="PS51820"/>
    </source>
</evidence>
<feature type="domain" description="PA14" evidence="2">
    <location>
        <begin position="1078"/>
        <end position="1236"/>
    </location>
</feature>
<evidence type="ECO:0000313" key="3">
    <source>
        <dbReference type="EMBL" id="EDY16970.1"/>
    </source>
</evidence>
<feature type="domain" description="PA14" evidence="2">
    <location>
        <begin position="646"/>
        <end position="808"/>
    </location>
</feature>
<feature type="domain" description="PA14" evidence="2">
    <location>
        <begin position="237"/>
        <end position="403"/>
    </location>
</feature>
<comment type="caution">
    <text evidence="3">The sequence shown here is derived from an EMBL/GenBank/DDBJ whole genome shotgun (WGS) entry which is preliminary data.</text>
</comment>
<dbReference type="InterPro" id="IPR011050">
    <property type="entry name" value="Pectin_lyase_fold/virulence"/>
</dbReference>
<keyword evidence="1" id="KW-0732">Signal</keyword>
<keyword evidence="4" id="KW-1185">Reference proteome</keyword>
<dbReference type="InterPro" id="IPR011658">
    <property type="entry name" value="PA14_dom"/>
</dbReference>
<dbReference type="eggNOG" id="COG1524">
    <property type="taxonomic scope" value="Bacteria"/>
</dbReference>
<dbReference type="Proteomes" id="UP000005824">
    <property type="component" value="Unassembled WGS sequence"/>
</dbReference>
<organism evidence="3 4">
    <name type="scientific">Chthoniobacter flavus Ellin428</name>
    <dbReference type="NCBI Taxonomy" id="497964"/>
    <lineage>
        <taxon>Bacteria</taxon>
        <taxon>Pseudomonadati</taxon>
        <taxon>Verrucomicrobiota</taxon>
        <taxon>Spartobacteria</taxon>
        <taxon>Chthoniobacterales</taxon>
        <taxon>Chthoniobacteraceae</taxon>
        <taxon>Chthoniobacter</taxon>
    </lineage>
</organism>
<dbReference type="EMBL" id="ABVL01000025">
    <property type="protein sequence ID" value="EDY16970.1"/>
    <property type="molecule type" value="Genomic_DNA"/>
</dbReference>
<dbReference type="InterPro" id="IPR051551">
    <property type="entry name" value="Autotransporter_adhesion"/>
</dbReference>
<proteinExistence type="predicted"/>
<evidence type="ECO:0000313" key="4">
    <source>
        <dbReference type="Proteomes" id="UP000005824"/>
    </source>
</evidence>
<evidence type="ECO:0000256" key="1">
    <source>
        <dbReference type="ARBA" id="ARBA00022729"/>
    </source>
</evidence>
<dbReference type="SMART" id="SM00758">
    <property type="entry name" value="PA14"/>
    <property type="match status" value="3"/>
</dbReference>
<dbReference type="Gene3D" id="3.90.182.10">
    <property type="entry name" value="Toxin - Anthrax Protective Antigen,domain 1"/>
    <property type="match status" value="2"/>
</dbReference>
<protein>
    <submittedName>
        <fullName evidence="3">Autotransporter-associated beta strand repeat protein</fullName>
    </submittedName>
</protein>
<dbReference type="InParanoid" id="B4D967"/>
<accession>B4D967</accession>
<dbReference type="Pfam" id="PF12951">
    <property type="entry name" value="PATR"/>
    <property type="match status" value="8"/>
</dbReference>
<dbReference type="PANTHER" id="PTHR35037:SF3">
    <property type="entry name" value="C-TERMINAL REGION OF AIDA-LIKE PROTEIN"/>
    <property type="match status" value="1"/>
</dbReference>
<dbReference type="STRING" id="497964.CfE428DRAFT_5457"/>
<dbReference type="NCBIfam" id="TIGR02601">
    <property type="entry name" value="autotrns_rpt"/>
    <property type="match status" value="7"/>
</dbReference>
<dbReference type="PANTHER" id="PTHR35037">
    <property type="entry name" value="C-TERMINAL REGION OF AIDA-LIKE PROTEIN"/>
    <property type="match status" value="1"/>
</dbReference>
<dbReference type="InterPro" id="IPR013425">
    <property type="entry name" value="Autotrns_rpt"/>
</dbReference>
<dbReference type="Gene3D" id="2.160.20.20">
    <property type="match status" value="3"/>
</dbReference>
<dbReference type="Pfam" id="PF07691">
    <property type="entry name" value="PA14"/>
    <property type="match status" value="2"/>
</dbReference>
<reference evidence="3 4" key="1">
    <citation type="journal article" date="2011" name="J. Bacteriol.">
        <title>Genome sequence of Chthoniobacter flavus Ellin428, an aerobic heterotrophic soil bacterium.</title>
        <authorList>
            <person name="Kant R."/>
            <person name="van Passel M.W."/>
            <person name="Palva A."/>
            <person name="Lucas S."/>
            <person name="Lapidus A."/>
            <person name="Glavina Del Rio T."/>
            <person name="Dalin E."/>
            <person name="Tice H."/>
            <person name="Bruce D."/>
            <person name="Goodwin L."/>
            <person name="Pitluck S."/>
            <person name="Larimer F.W."/>
            <person name="Land M.L."/>
            <person name="Hauser L."/>
            <person name="Sangwan P."/>
            <person name="de Vos W.M."/>
            <person name="Janssen P.H."/>
            <person name="Smidt H."/>
        </authorList>
    </citation>
    <scope>NUCLEOTIDE SEQUENCE [LARGE SCALE GENOMIC DNA]</scope>
    <source>
        <strain evidence="3 4">Ellin428</strain>
    </source>
</reference>